<dbReference type="GO" id="GO:0005524">
    <property type="term" value="F:ATP binding"/>
    <property type="evidence" value="ECO:0007669"/>
    <property type="project" value="UniProtKB-KW"/>
</dbReference>
<dbReference type="FunFam" id="1.10.287.130:FF:000002">
    <property type="entry name" value="Two-component osmosensing histidine kinase"/>
    <property type="match status" value="1"/>
</dbReference>
<keyword evidence="12" id="KW-0902">Two-component regulatory system</keyword>
<dbReference type="InterPro" id="IPR011006">
    <property type="entry name" value="CheY-like_superfamily"/>
</dbReference>
<comment type="catalytic activity">
    <reaction evidence="1">
        <text>ATP + protein L-histidine = ADP + protein N-phospho-L-histidine.</text>
        <dbReference type="EC" id="2.7.13.3"/>
    </reaction>
</comment>
<dbReference type="Pfam" id="PF02518">
    <property type="entry name" value="HATPase_c"/>
    <property type="match status" value="1"/>
</dbReference>
<reference evidence="20 21" key="1">
    <citation type="submission" date="2024-09" db="EMBL/GenBank/DDBJ databases">
        <title>Chromosome-scale assembly of Riccia fluitans.</title>
        <authorList>
            <person name="Paukszto L."/>
            <person name="Sawicki J."/>
            <person name="Karawczyk K."/>
            <person name="Piernik-Szablinska J."/>
            <person name="Szczecinska M."/>
            <person name="Mazdziarz M."/>
        </authorList>
    </citation>
    <scope>NUCLEOTIDE SEQUENCE [LARGE SCALE GENOMIC DNA]</scope>
    <source>
        <strain evidence="20">Rf_01</strain>
        <tissue evidence="20">Aerial parts of the thallus</tissue>
    </source>
</reference>
<evidence type="ECO:0000256" key="2">
    <source>
        <dbReference type="ARBA" id="ARBA00004651"/>
    </source>
</evidence>
<dbReference type="AlphaFoldDB" id="A0ABD1Y3N4"/>
<dbReference type="SUPFAM" id="SSF52172">
    <property type="entry name" value="CheY-like"/>
    <property type="match status" value="1"/>
</dbReference>
<evidence type="ECO:0000256" key="6">
    <source>
        <dbReference type="ARBA" id="ARBA00022679"/>
    </source>
</evidence>
<dbReference type="PRINTS" id="PR00344">
    <property type="entry name" value="BCTRLSENSOR"/>
</dbReference>
<feature type="transmembrane region" description="Helical" evidence="17">
    <location>
        <begin position="184"/>
        <end position="205"/>
    </location>
</feature>
<evidence type="ECO:0000256" key="10">
    <source>
        <dbReference type="ARBA" id="ARBA00022840"/>
    </source>
</evidence>
<dbReference type="SMART" id="SM00448">
    <property type="entry name" value="REC"/>
    <property type="match status" value="1"/>
</dbReference>
<evidence type="ECO:0000256" key="12">
    <source>
        <dbReference type="ARBA" id="ARBA00023012"/>
    </source>
</evidence>
<evidence type="ECO:0000256" key="11">
    <source>
        <dbReference type="ARBA" id="ARBA00022989"/>
    </source>
</evidence>
<dbReference type="Gene3D" id="3.40.50.2300">
    <property type="match status" value="1"/>
</dbReference>
<feature type="region of interest" description="Disordered" evidence="16">
    <location>
        <begin position="1000"/>
        <end position="1023"/>
    </location>
</feature>
<evidence type="ECO:0000256" key="8">
    <source>
        <dbReference type="ARBA" id="ARBA00022741"/>
    </source>
</evidence>
<dbReference type="EC" id="2.7.13.3" evidence="3"/>
<dbReference type="PANTHER" id="PTHR45339">
    <property type="entry name" value="HYBRID SIGNAL TRANSDUCTION HISTIDINE KINASE J"/>
    <property type="match status" value="1"/>
</dbReference>
<comment type="subcellular location">
    <subcellularLocation>
        <location evidence="2">Cell membrane</location>
        <topology evidence="2">Multi-pass membrane protein</topology>
    </subcellularLocation>
</comment>
<dbReference type="InterPro" id="IPR004358">
    <property type="entry name" value="Sig_transdc_His_kin-like_C"/>
</dbReference>
<evidence type="ECO:0000259" key="18">
    <source>
        <dbReference type="PROSITE" id="PS50109"/>
    </source>
</evidence>
<feature type="transmembrane region" description="Helical" evidence="17">
    <location>
        <begin position="473"/>
        <end position="489"/>
    </location>
</feature>
<evidence type="ECO:0000256" key="7">
    <source>
        <dbReference type="ARBA" id="ARBA00022692"/>
    </source>
</evidence>
<dbReference type="SUPFAM" id="SSF47384">
    <property type="entry name" value="Homodimeric domain of signal transducing histidine kinase"/>
    <property type="match status" value="1"/>
</dbReference>
<evidence type="ECO:0000256" key="14">
    <source>
        <dbReference type="PROSITE-ProRule" id="PRU00169"/>
    </source>
</evidence>
<keyword evidence="15" id="KW-0175">Coiled coil</keyword>
<feature type="domain" description="Response regulatory" evidence="19">
    <location>
        <begin position="1031"/>
        <end position="1152"/>
    </location>
</feature>
<dbReference type="GO" id="GO:0005886">
    <property type="term" value="C:plasma membrane"/>
    <property type="evidence" value="ECO:0007669"/>
    <property type="project" value="UniProtKB-SubCell"/>
</dbReference>
<evidence type="ECO:0000256" key="15">
    <source>
        <dbReference type="SAM" id="Coils"/>
    </source>
</evidence>
<feature type="modified residue" description="4-aspartylphosphate" evidence="14">
    <location>
        <position position="1082"/>
    </location>
</feature>
<dbReference type="SMART" id="SM00388">
    <property type="entry name" value="HisKA"/>
    <property type="match status" value="1"/>
</dbReference>
<dbReference type="CDD" id="cd00082">
    <property type="entry name" value="HisKA"/>
    <property type="match status" value="1"/>
</dbReference>
<gene>
    <name evidence="20" type="ORF">R1flu_001578</name>
</gene>
<dbReference type="InterPro" id="IPR005467">
    <property type="entry name" value="His_kinase_dom"/>
</dbReference>
<dbReference type="CDD" id="cd17546">
    <property type="entry name" value="REC_hyHK_CKI1_RcsC-like"/>
    <property type="match status" value="1"/>
</dbReference>
<keyword evidence="13 17" id="KW-0472">Membrane</keyword>
<evidence type="ECO:0000259" key="19">
    <source>
        <dbReference type="PROSITE" id="PS50110"/>
    </source>
</evidence>
<sequence length="1154" mass="126610">MGLARICQGIRRTIKIGNSKWILTNLLTASLYVTTGKLSDTLAVVDEQASPIWAPSGIMVACVLLFGYNLWVGEFVGTVGINLWYFNKDPFRKSVPTSVACGVFSSMEGLFCGWMINHLPQWSNGRFIYPVKEVRKGSHSIDTLHDVMWLFIAAPLSSFLFGTGNALAITTFKLAEWHQFLDIWPTWVLGDLAAILCFTPCILHFSQLFEKDKKPLWEQIHSGRWTCPAAAENGLTPPPSDGPRDPLESLDESRDSLNAGGLKDESVHGRELLVKAPETGYTKLTVLQNHVDHDEHCLSKLAASASPDLENGGANLINTYGRYSTKRPDFLQKVLVSFEKKRSAWLGRRATSGRNGFLVQNGPSFKSSVMRKDGFDSSDRSLAASGRFSTANDPSSLSELQPHAPLLDKKPMACSIRKYILKTAEFCAFFMVLIILSLVIFFNVGIRDTSLVQRLSYLVYPVVIWASFRFNRLGLPLAILVIASIASAGTAHRKGPLYRKNDNHSLLQVQMYVCVLSMVAMTLAAIVHDRKRMEDQLNSMNESLETQVRMRTNQLELANKELQVSQAAAEEASRAKSEFLANMSHEIRTPIHGIIGMASLALDTDLTDEQREHLETVAQSADCLLHIVNATLDLAKIEAGRLELENVPFSISDTIGSTMKMLQVRARQKQLELSWDVDPNVPDHLLGDAGRLQQCILNLVGNAIKFTQQGSVSLTAKLQHGEGAEAFSRDGSFLTTRPPEIKKFGELTAGSYHGSSVPQEPSPNDGHHCIDITDKSGEACTKWNRLAQDQGKSTNLKEDCKLDCNSIGDGGDGKLSVLFSISDTGIGISAEKQKEVFKAFSQADTSITRIYGGTGLGLSIVERLVGMMGGRIWLESETGVGSTFYFIARFERSRSSSQAPQEREHMNGTGNMESKEPYQPTSNQAASAVITLDTIPQVASDKEELSDEKIDIAAAEGPVTSPKAATSMLNNKTSSPSANGTSEDDQQKVADLKKGNGLIMTPTLTTSLGGRKNGEKRKAEPQDASALKGMKVLLAEDNVVNQKVACQQLRKFGTEVEVVGDGQQCVLALNKRRDEYDLILMDVQMPVLDGLQATKIIRAEEMQQNLSRKPIIGLTAHAIQGYKDKCLEAGMDAYACKPFQAKQLLEVIQRVIAG</sequence>
<protein>
    <recommendedName>
        <fullName evidence="3">histidine kinase</fullName>
        <ecNumber evidence="3">2.7.13.3</ecNumber>
    </recommendedName>
</protein>
<evidence type="ECO:0000256" key="13">
    <source>
        <dbReference type="ARBA" id="ARBA00023136"/>
    </source>
</evidence>
<keyword evidence="6" id="KW-0808">Transferase</keyword>
<proteinExistence type="predicted"/>
<evidence type="ECO:0000256" key="9">
    <source>
        <dbReference type="ARBA" id="ARBA00022777"/>
    </source>
</evidence>
<dbReference type="EMBL" id="JBHFFA010000006">
    <property type="protein sequence ID" value="KAL2621373.1"/>
    <property type="molecule type" value="Genomic_DNA"/>
</dbReference>
<comment type="caution">
    <text evidence="20">The sequence shown here is derived from an EMBL/GenBank/DDBJ whole genome shotgun (WGS) entry which is preliminary data.</text>
</comment>
<feature type="transmembrane region" description="Helical" evidence="17">
    <location>
        <begin position="147"/>
        <end position="172"/>
    </location>
</feature>
<feature type="transmembrane region" description="Helical" evidence="17">
    <location>
        <begin position="509"/>
        <end position="527"/>
    </location>
</feature>
<dbReference type="InterPro" id="IPR003594">
    <property type="entry name" value="HATPase_dom"/>
</dbReference>
<dbReference type="InterPro" id="IPR036890">
    <property type="entry name" value="HATPase_C_sf"/>
</dbReference>
<evidence type="ECO:0000256" key="4">
    <source>
        <dbReference type="ARBA" id="ARBA00022475"/>
    </source>
</evidence>
<feature type="compositionally biased region" description="Basic and acidic residues" evidence="16">
    <location>
        <begin position="242"/>
        <end position="255"/>
    </location>
</feature>
<evidence type="ECO:0000256" key="17">
    <source>
        <dbReference type="SAM" id="Phobius"/>
    </source>
</evidence>
<feature type="region of interest" description="Disordered" evidence="16">
    <location>
        <begin position="228"/>
        <end position="262"/>
    </location>
</feature>
<feature type="compositionally biased region" description="Basic and acidic residues" evidence="16">
    <location>
        <begin position="1012"/>
        <end position="1021"/>
    </location>
</feature>
<dbReference type="GO" id="GO:0004673">
    <property type="term" value="F:protein histidine kinase activity"/>
    <property type="evidence" value="ECO:0007669"/>
    <property type="project" value="UniProtKB-EC"/>
</dbReference>
<dbReference type="InterPro" id="IPR001789">
    <property type="entry name" value="Sig_transdc_resp-reg_receiver"/>
</dbReference>
<feature type="compositionally biased region" description="Polar residues" evidence="16">
    <location>
        <begin position="963"/>
        <end position="981"/>
    </location>
</feature>
<dbReference type="Pfam" id="PF00512">
    <property type="entry name" value="HisKA"/>
    <property type="match status" value="1"/>
</dbReference>
<keyword evidence="4" id="KW-1003">Cell membrane</keyword>
<feature type="transmembrane region" description="Helical" evidence="17">
    <location>
        <begin position="21"/>
        <end position="38"/>
    </location>
</feature>
<dbReference type="Proteomes" id="UP001605036">
    <property type="component" value="Unassembled WGS sequence"/>
</dbReference>
<dbReference type="InterPro" id="IPR036097">
    <property type="entry name" value="HisK_dim/P_sf"/>
</dbReference>
<feature type="coiled-coil region" evidence="15">
    <location>
        <begin position="530"/>
        <end position="575"/>
    </location>
</feature>
<feature type="region of interest" description="Disordered" evidence="16">
    <location>
        <begin position="895"/>
        <end position="924"/>
    </location>
</feature>
<evidence type="ECO:0000256" key="3">
    <source>
        <dbReference type="ARBA" id="ARBA00012438"/>
    </source>
</evidence>
<keyword evidence="7 17" id="KW-0812">Transmembrane</keyword>
<dbReference type="PROSITE" id="PS50110">
    <property type="entry name" value="RESPONSE_REGULATORY"/>
    <property type="match status" value="1"/>
</dbReference>
<dbReference type="PROSITE" id="PS50109">
    <property type="entry name" value="HIS_KIN"/>
    <property type="match status" value="1"/>
</dbReference>
<dbReference type="GO" id="GO:0000160">
    <property type="term" value="P:phosphorelay signal transduction system"/>
    <property type="evidence" value="ECO:0007669"/>
    <property type="project" value="UniProtKB-KW"/>
</dbReference>
<dbReference type="InterPro" id="IPR007895">
    <property type="entry name" value="MASE1"/>
</dbReference>
<evidence type="ECO:0000256" key="1">
    <source>
        <dbReference type="ARBA" id="ARBA00000085"/>
    </source>
</evidence>
<dbReference type="Pfam" id="PF05231">
    <property type="entry name" value="MASE1"/>
    <property type="match status" value="2"/>
</dbReference>
<dbReference type="InterPro" id="IPR003661">
    <property type="entry name" value="HisK_dim/P_dom"/>
</dbReference>
<evidence type="ECO:0000313" key="21">
    <source>
        <dbReference type="Proteomes" id="UP001605036"/>
    </source>
</evidence>
<evidence type="ECO:0000256" key="16">
    <source>
        <dbReference type="SAM" id="MobiDB-lite"/>
    </source>
</evidence>
<dbReference type="SUPFAM" id="SSF55874">
    <property type="entry name" value="ATPase domain of HSP90 chaperone/DNA topoisomerase II/histidine kinase"/>
    <property type="match status" value="1"/>
</dbReference>
<dbReference type="Gene3D" id="1.10.287.130">
    <property type="match status" value="1"/>
</dbReference>
<keyword evidence="5 14" id="KW-0597">Phosphoprotein</keyword>
<keyword evidence="9" id="KW-0418">Kinase</keyword>
<dbReference type="SMART" id="SM00387">
    <property type="entry name" value="HATPase_c"/>
    <property type="match status" value="1"/>
</dbReference>
<accession>A0ABD1Y3N4</accession>
<keyword evidence="21" id="KW-1185">Reference proteome</keyword>
<feature type="transmembrane region" description="Helical" evidence="17">
    <location>
        <begin position="58"/>
        <end position="85"/>
    </location>
</feature>
<dbReference type="Pfam" id="PF00072">
    <property type="entry name" value="Response_reg"/>
    <property type="match status" value="1"/>
</dbReference>
<feature type="transmembrane region" description="Helical" evidence="17">
    <location>
        <begin position="426"/>
        <end position="445"/>
    </location>
</feature>
<feature type="domain" description="Histidine kinase" evidence="18">
    <location>
        <begin position="582"/>
        <end position="892"/>
    </location>
</feature>
<keyword evidence="10" id="KW-0067">ATP-binding</keyword>
<keyword evidence="11 17" id="KW-1133">Transmembrane helix</keyword>
<name>A0ABD1Y3N4_9MARC</name>
<dbReference type="Gene3D" id="3.30.565.10">
    <property type="entry name" value="Histidine kinase-like ATPase, C-terminal domain"/>
    <property type="match status" value="1"/>
</dbReference>
<evidence type="ECO:0000256" key="5">
    <source>
        <dbReference type="ARBA" id="ARBA00022553"/>
    </source>
</evidence>
<keyword evidence="8" id="KW-0547">Nucleotide-binding</keyword>
<feature type="region of interest" description="Disordered" evidence="16">
    <location>
        <begin position="953"/>
        <end position="986"/>
    </location>
</feature>
<evidence type="ECO:0000313" key="20">
    <source>
        <dbReference type="EMBL" id="KAL2621373.1"/>
    </source>
</evidence>
<dbReference type="PANTHER" id="PTHR45339:SF5">
    <property type="entry name" value="HISTIDINE KINASE"/>
    <property type="match status" value="1"/>
</dbReference>
<dbReference type="CDD" id="cd16922">
    <property type="entry name" value="HATPase_EvgS-ArcB-TorS-like"/>
    <property type="match status" value="1"/>
</dbReference>
<organism evidence="20 21">
    <name type="scientific">Riccia fluitans</name>
    <dbReference type="NCBI Taxonomy" id="41844"/>
    <lineage>
        <taxon>Eukaryota</taxon>
        <taxon>Viridiplantae</taxon>
        <taxon>Streptophyta</taxon>
        <taxon>Embryophyta</taxon>
        <taxon>Marchantiophyta</taxon>
        <taxon>Marchantiopsida</taxon>
        <taxon>Marchantiidae</taxon>
        <taxon>Marchantiales</taxon>
        <taxon>Ricciaceae</taxon>
        <taxon>Riccia</taxon>
    </lineage>
</organism>